<feature type="domain" description="TTI1 N-terminal TPR" evidence="1">
    <location>
        <begin position="19"/>
        <end position="372"/>
    </location>
</feature>
<dbReference type="PANTHER" id="PTHR18460:SF3">
    <property type="entry name" value="TELO2-INTERACTING PROTEIN 1 HOMOLOG"/>
    <property type="match status" value="1"/>
</dbReference>
<evidence type="ECO:0000313" key="3">
    <source>
        <dbReference type="EMBL" id="KAL3279349.1"/>
    </source>
</evidence>
<protein>
    <submittedName>
        <fullName evidence="3">Uncharacterized protein</fullName>
    </submittedName>
</protein>
<dbReference type="InterPro" id="IPR057567">
    <property type="entry name" value="TPR_TTI1_C"/>
</dbReference>
<dbReference type="Pfam" id="PF24173">
    <property type="entry name" value="TPR_TTI1_N"/>
    <property type="match status" value="1"/>
</dbReference>
<dbReference type="Pfam" id="PF24176">
    <property type="entry name" value="TPR_TTI1_2nd"/>
    <property type="match status" value="1"/>
</dbReference>
<dbReference type="InterPro" id="IPR052587">
    <property type="entry name" value="TELO2-interacting_protein_1"/>
</dbReference>
<feature type="domain" description="TTI1 C-terminal TPR" evidence="2">
    <location>
        <begin position="730"/>
        <end position="914"/>
    </location>
</feature>
<dbReference type="PANTHER" id="PTHR18460">
    <property type="entry name" value="TEL2 INTERACTING PROTEIN 1 TTI1 FAMILY MEMBER"/>
    <property type="match status" value="1"/>
</dbReference>
<gene>
    <name evidence="3" type="ORF">HHI36_016856</name>
</gene>
<dbReference type="InterPro" id="IPR057566">
    <property type="entry name" value="TPR_TTI1_N"/>
</dbReference>
<dbReference type="InterPro" id="IPR049362">
    <property type="entry name" value="TTI1_rpt"/>
</dbReference>
<sequence>MEYHLLSERNMINLPDIMKIKELCMAILQNGNIEQIKSLGHIIRENRFSGQLQSLQRDLLATFYMILKNEAQNKSSLRDDHKLIVVDILNYIFSQTKVSNEVVFFNFFGFLLHVIYNSDTHEINNIQEEYKVAILSCIKSLMNSTSSDLTLTLYKKANGRKLCKMIYVAVELAKHEKFRTLRIEAIQCLMALFKVHSDLDYADVVLRSLVAECFSYFLPGVVSCLSDVSSRDETVGYKLIQVSVKATGRIMSLLMQDYSKDSVNNANLVQAKLVSHQNYYSKNSTEETVKSGTKKNIFDSYMEGTRNPEWFAKSDNFLSRFLMNYRKLTQHSITQVRKELSEMCCLLIQTCSRTIPKSQRYLVEILVILSEDPDSEVSQMCQKELNEIFIDQNKFLINMMYNSFEETFSEIPTVFNGIDEEQKLATLKLTTGYINILGRNLQLHDSFRKFLLILLHLCEFEVNTSIFVEYKTQDLDDDHDGGTSLELWKNLKFLTDDKLRTQFSCLCYNLVKKELFETVSDFLITTYDNEEEQKEATYFLNELILGLKNNSVEVKRDLIETIFHHYIDPSRWYLSVAMESDEMPSLINIKNNIQQSALNVYGIGIIADVLQENFKPFLMQSLFLVLTKAGSKQLFIRAAGKKALKCIANACNYSNVISLLNDNMDYFVFYIERGLKNDSFKGDVFDVMEVVITYGDEKTLQNLHSIVEEVLVLSCDKFKQKRIFSYLRIFQVFLKSVMRWFNVHEPSPVLKTKAQKKSEELQNFKVTGLDDIEEIKNFSDEIMDKSAEELYQEDMKLKKEQTEKENLESEDGIYRKPEPPYHIKLTVDILKRSLNFLPSKEQKRKFLVLKILRDGVEIIKDFEDELLPIVHLIWSPLVGRFRDKNDPVVISYSFQLLCTLGRVSKDFIRSRTAK</sequence>
<dbReference type="AlphaFoldDB" id="A0ABD2NLE4"/>
<evidence type="ECO:0000259" key="2">
    <source>
        <dbReference type="Pfam" id="PF24181"/>
    </source>
</evidence>
<evidence type="ECO:0000259" key="1">
    <source>
        <dbReference type="Pfam" id="PF24173"/>
    </source>
</evidence>
<dbReference type="Pfam" id="PF21547">
    <property type="entry name" value="TTI1"/>
    <property type="match status" value="1"/>
</dbReference>
<reference evidence="3 4" key="1">
    <citation type="journal article" date="2021" name="BMC Biol.">
        <title>Horizontally acquired antibacterial genes associated with adaptive radiation of ladybird beetles.</title>
        <authorList>
            <person name="Li H.S."/>
            <person name="Tang X.F."/>
            <person name="Huang Y.H."/>
            <person name="Xu Z.Y."/>
            <person name="Chen M.L."/>
            <person name="Du X.Y."/>
            <person name="Qiu B.Y."/>
            <person name="Chen P.T."/>
            <person name="Zhang W."/>
            <person name="Slipinski A."/>
            <person name="Escalona H.E."/>
            <person name="Waterhouse R.M."/>
            <person name="Zwick A."/>
            <person name="Pang H."/>
        </authorList>
    </citation>
    <scope>NUCLEOTIDE SEQUENCE [LARGE SCALE GENOMIC DNA]</scope>
    <source>
        <strain evidence="3">SYSU2018</strain>
    </source>
</reference>
<evidence type="ECO:0000313" key="4">
    <source>
        <dbReference type="Proteomes" id="UP001516400"/>
    </source>
</evidence>
<name>A0ABD2NLE4_9CUCU</name>
<organism evidence="3 4">
    <name type="scientific">Cryptolaemus montrouzieri</name>
    <dbReference type="NCBI Taxonomy" id="559131"/>
    <lineage>
        <taxon>Eukaryota</taxon>
        <taxon>Metazoa</taxon>
        <taxon>Ecdysozoa</taxon>
        <taxon>Arthropoda</taxon>
        <taxon>Hexapoda</taxon>
        <taxon>Insecta</taxon>
        <taxon>Pterygota</taxon>
        <taxon>Neoptera</taxon>
        <taxon>Endopterygota</taxon>
        <taxon>Coleoptera</taxon>
        <taxon>Polyphaga</taxon>
        <taxon>Cucujiformia</taxon>
        <taxon>Coccinelloidea</taxon>
        <taxon>Coccinellidae</taxon>
        <taxon>Scymninae</taxon>
        <taxon>Scymnini</taxon>
        <taxon>Cryptolaemus</taxon>
    </lineage>
</organism>
<dbReference type="InterPro" id="IPR016024">
    <property type="entry name" value="ARM-type_fold"/>
</dbReference>
<dbReference type="Proteomes" id="UP001516400">
    <property type="component" value="Unassembled WGS sequence"/>
</dbReference>
<dbReference type="InterPro" id="IPR011989">
    <property type="entry name" value="ARM-like"/>
</dbReference>
<dbReference type="SUPFAM" id="SSF48371">
    <property type="entry name" value="ARM repeat"/>
    <property type="match status" value="2"/>
</dbReference>
<accession>A0ABD2NLE4</accession>
<comment type="caution">
    <text evidence="3">The sequence shown here is derived from an EMBL/GenBank/DDBJ whole genome shotgun (WGS) entry which is preliminary data.</text>
</comment>
<dbReference type="Gene3D" id="1.25.10.10">
    <property type="entry name" value="Leucine-rich Repeat Variant"/>
    <property type="match status" value="1"/>
</dbReference>
<dbReference type="EMBL" id="JABFTP020000124">
    <property type="protein sequence ID" value="KAL3279349.1"/>
    <property type="molecule type" value="Genomic_DNA"/>
</dbReference>
<keyword evidence="4" id="KW-1185">Reference proteome</keyword>
<proteinExistence type="predicted"/>
<dbReference type="Pfam" id="PF24181">
    <property type="entry name" value="TPR_TTI1_C"/>
    <property type="match status" value="1"/>
</dbReference>